<dbReference type="GO" id="GO:0051607">
    <property type="term" value="P:defense response to virus"/>
    <property type="evidence" value="ECO:0007669"/>
    <property type="project" value="UniProtKB-KW"/>
</dbReference>
<reference evidence="3 4" key="2">
    <citation type="journal article" date="2011" name="Stand. Genomic Sci.">
        <title>Complete genome sequence of Ferroglobus placidus AEDII12DO.</title>
        <authorList>
            <person name="Anderson I."/>
            <person name="Risso C."/>
            <person name="Holmes D."/>
            <person name="Lucas S."/>
            <person name="Copeland A."/>
            <person name="Lapidus A."/>
            <person name="Cheng J.F."/>
            <person name="Bruce D."/>
            <person name="Goodwin L."/>
            <person name="Pitluck S."/>
            <person name="Saunders E."/>
            <person name="Brettin T."/>
            <person name="Detter J.C."/>
            <person name="Han C."/>
            <person name="Tapia R."/>
            <person name="Larimer F."/>
            <person name="Land M."/>
            <person name="Hauser L."/>
            <person name="Woyke T."/>
            <person name="Lovley D."/>
            <person name="Kyrpides N."/>
            <person name="Ivanova N."/>
        </authorList>
    </citation>
    <scope>NUCLEOTIDE SEQUENCE [LARGE SCALE GENOMIC DNA]</scope>
    <source>
        <strain evidence="4">DSM 10642 / AEDII12DO</strain>
    </source>
</reference>
<proteinExistence type="predicted"/>
<dbReference type="eggNOG" id="arCOG02657">
    <property type="taxonomic scope" value="Archaea"/>
</dbReference>
<protein>
    <submittedName>
        <fullName evidence="3">CRISPR-associated RAMP protein, Cmr4 family</fullName>
    </submittedName>
</protein>
<name>D3RZT0_FERPA</name>
<dbReference type="KEGG" id="fpl:Ferp_1850"/>
<dbReference type="NCBIfam" id="TIGR02580">
    <property type="entry name" value="cas_RAMP_Cmr4"/>
    <property type="match status" value="1"/>
</dbReference>
<evidence type="ECO:0000313" key="3">
    <source>
        <dbReference type="EMBL" id="ADC65993.1"/>
    </source>
</evidence>
<dbReference type="PaxDb" id="589924-Ferp_1850"/>
<organism evidence="3 4">
    <name type="scientific">Ferroglobus placidus (strain DSM 10642 / AEDII12DO)</name>
    <dbReference type="NCBI Taxonomy" id="589924"/>
    <lineage>
        <taxon>Archaea</taxon>
        <taxon>Methanobacteriati</taxon>
        <taxon>Methanobacteriota</taxon>
        <taxon>Archaeoglobi</taxon>
        <taxon>Archaeoglobales</taxon>
        <taxon>Archaeoglobaceae</taxon>
        <taxon>Ferroglobus</taxon>
    </lineage>
</organism>
<dbReference type="EMBL" id="CP001899">
    <property type="protein sequence ID" value="ADC65993.1"/>
    <property type="molecule type" value="Genomic_DNA"/>
</dbReference>
<dbReference type="Pfam" id="PF03787">
    <property type="entry name" value="RAMPs"/>
    <property type="match status" value="1"/>
</dbReference>
<keyword evidence="1" id="KW-0051">Antiviral defense</keyword>
<evidence type="ECO:0000256" key="1">
    <source>
        <dbReference type="ARBA" id="ARBA00023118"/>
    </source>
</evidence>
<dbReference type="InterPro" id="IPR013410">
    <property type="entry name" value="CRISPR-assoc_RAMP_Cmr4"/>
</dbReference>
<evidence type="ECO:0000259" key="2">
    <source>
        <dbReference type="Pfam" id="PF03787"/>
    </source>
</evidence>
<keyword evidence="4" id="KW-1185">Reference proteome</keyword>
<sequence>MLDSNNKGGNEICRVRKYFALAIDPIHVGTGGYRIGRVDNTIVREPATGIPKIPGTTIEGCCRSYAYLKIMENDKLRGKLRKRGFNYQCSKGKVSKEKGLEPCGVCPICITFGYARDSERDVEIEKDGQKVKKKIAKSMQAMALFSDARILFFPVATMIGPVWVTCPMVLREAGIKENSNDIPEPEDNKFVVPKVSDSEKTTINPPENMLNFGWLLLNQDTNKSTNVDNWVYRVDYTKETKKLSDVEILKDVLTRIVIVSDNLFATIVNSNLEVRTSVAIDPEKGAVEEGALFTYEAIPRGTVFWFDVVYQNPKNFPSLNGIETKSWDGNDKEPDFELIENTVNEVLKLFEYLGVGGMGSRGFGRLKVLGGKNGRE</sequence>
<gene>
    <name evidence="3" type="ordered locus">Ferp_1850</name>
</gene>
<dbReference type="Proteomes" id="UP000002613">
    <property type="component" value="Chromosome"/>
</dbReference>
<dbReference type="InterPro" id="IPR005537">
    <property type="entry name" value="RAMP_III_fam"/>
</dbReference>
<reference evidence="4" key="1">
    <citation type="submission" date="2010-02" db="EMBL/GenBank/DDBJ databases">
        <title>Complete sequence of Ferroglobus placidus DSM 10642.</title>
        <authorList>
            <consortium name="US DOE Joint Genome Institute"/>
            <person name="Lucas S."/>
            <person name="Copeland A."/>
            <person name="Lapidus A."/>
            <person name="Cheng J.-F."/>
            <person name="Bruce D."/>
            <person name="Goodwin L."/>
            <person name="Pitluck S."/>
            <person name="Saunders E."/>
            <person name="Brettin T."/>
            <person name="Detter J.C."/>
            <person name="Han C."/>
            <person name="Tapia R."/>
            <person name="Larimer F."/>
            <person name="Land M."/>
            <person name="Hauser L."/>
            <person name="Kyrpides N."/>
            <person name="Ivanova N."/>
            <person name="Holmes D."/>
            <person name="Lovley D."/>
            <person name="Kyrpides N."/>
            <person name="Anderson I.J."/>
            <person name="Woyke T."/>
        </authorList>
    </citation>
    <scope>NUCLEOTIDE SEQUENCE [LARGE SCALE GENOMIC DNA]</scope>
    <source>
        <strain evidence="4">DSM 10642 / AEDII12DO</strain>
    </source>
</reference>
<dbReference type="GeneID" id="8779379"/>
<evidence type="ECO:0000313" key="4">
    <source>
        <dbReference type="Proteomes" id="UP000002613"/>
    </source>
</evidence>
<dbReference type="RefSeq" id="WP_012966332.1">
    <property type="nucleotide sequence ID" value="NC_013849.1"/>
</dbReference>
<dbReference type="PANTHER" id="PTHR36700:SF1">
    <property type="entry name" value="CRISPR SYSTEM CMR SUBUNIT CMR4"/>
    <property type="match status" value="1"/>
</dbReference>
<dbReference type="HOGENOM" id="CLU_047795_1_0_2"/>
<dbReference type="PANTHER" id="PTHR36700">
    <property type="entry name" value="CRISPR SYSTEM CMR SUBUNIT CMR4"/>
    <property type="match status" value="1"/>
</dbReference>
<accession>D3RZT0</accession>
<feature type="domain" description="CRISPR type III-associated protein" evidence="2">
    <location>
        <begin position="22"/>
        <end position="367"/>
    </location>
</feature>
<dbReference type="STRING" id="589924.Ferp_1850"/>
<dbReference type="AlphaFoldDB" id="D3RZT0"/>